<dbReference type="GO" id="GO:0003723">
    <property type="term" value="F:RNA binding"/>
    <property type="evidence" value="ECO:0007669"/>
    <property type="project" value="InterPro"/>
</dbReference>
<dbReference type="Gene3D" id="3.40.1490.10">
    <property type="entry name" value="Bit1"/>
    <property type="match status" value="1"/>
</dbReference>
<dbReference type="InterPro" id="IPR023476">
    <property type="entry name" value="Pep_tRNA_hydro_II_dom_sf"/>
</dbReference>
<feature type="transmembrane region" description="Helical" evidence="7">
    <location>
        <begin position="1059"/>
        <end position="1076"/>
    </location>
</feature>
<dbReference type="OrthoDB" id="1733656at2759"/>
<dbReference type="PANTHER" id="PTHR12649:SF11">
    <property type="entry name" value="PEPTIDYL-TRNA HYDROLASE 2, MITOCHONDRIAL"/>
    <property type="match status" value="1"/>
</dbReference>
<reference evidence="8 9" key="1">
    <citation type="submission" date="2020-04" db="EMBL/GenBank/DDBJ databases">
        <title>Perkinsus chesapeaki whole genome sequence.</title>
        <authorList>
            <person name="Bogema D.R."/>
        </authorList>
    </citation>
    <scope>NUCLEOTIDE SEQUENCE [LARGE SCALE GENOMIC DNA]</scope>
    <source>
        <strain evidence="8">ATCC PRA-425</strain>
    </source>
</reference>
<keyword evidence="9" id="KW-1185">Reference proteome</keyword>
<keyword evidence="7" id="KW-0472">Membrane</keyword>
<dbReference type="NCBIfam" id="TIGR00283">
    <property type="entry name" value="arch_pth2"/>
    <property type="match status" value="1"/>
</dbReference>
<evidence type="ECO:0000256" key="4">
    <source>
        <dbReference type="ARBA" id="ARBA00048707"/>
    </source>
</evidence>
<feature type="compositionally biased region" description="Low complexity" evidence="6">
    <location>
        <begin position="117"/>
        <end position="130"/>
    </location>
</feature>
<evidence type="ECO:0000256" key="6">
    <source>
        <dbReference type="SAM" id="MobiDB-lite"/>
    </source>
</evidence>
<evidence type="ECO:0000256" key="7">
    <source>
        <dbReference type="SAM" id="Phobius"/>
    </source>
</evidence>
<dbReference type="InterPro" id="IPR002833">
    <property type="entry name" value="PTH2"/>
</dbReference>
<evidence type="ECO:0000313" key="8">
    <source>
        <dbReference type="EMBL" id="KAF4676091.1"/>
    </source>
</evidence>
<dbReference type="CDD" id="cd02430">
    <property type="entry name" value="PTH2"/>
    <property type="match status" value="1"/>
</dbReference>
<dbReference type="FunFam" id="3.40.1490.10:FF:000001">
    <property type="entry name" value="Peptidyl-tRNA hydrolase 2"/>
    <property type="match status" value="1"/>
</dbReference>
<dbReference type="PANTHER" id="PTHR12649">
    <property type="entry name" value="PEPTIDYL-TRNA HYDROLASE 2"/>
    <property type="match status" value="1"/>
</dbReference>
<feature type="coiled-coil region" evidence="5">
    <location>
        <begin position="465"/>
        <end position="529"/>
    </location>
</feature>
<dbReference type="SUPFAM" id="SSF55418">
    <property type="entry name" value="eIF4e-like"/>
    <property type="match status" value="1"/>
</dbReference>
<comment type="similarity">
    <text evidence="3">Belongs to the PTH2 family.</text>
</comment>
<organism evidence="8 9">
    <name type="scientific">Perkinsus chesapeaki</name>
    <name type="common">Clam parasite</name>
    <name type="synonym">Perkinsus andrewsi</name>
    <dbReference type="NCBI Taxonomy" id="330153"/>
    <lineage>
        <taxon>Eukaryota</taxon>
        <taxon>Sar</taxon>
        <taxon>Alveolata</taxon>
        <taxon>Perkinsozoa</taxon>
        <taxon>Perkinsea</taxon>
        <taxon>Perkinsida</taxon>
        <taxon>Perkinsidae</taxon>
        <taxon>Perkinsus</taxon>
    </lineage>
</organism>
<dbReference type="InterPro" id="IPR023398">
    <property type="entry name" value="TIF_eIF4e-like"/>
</dbReference>
<sequence>MEYPPKNRSKLWLLQPYRKLFFVANGWWYPELLTRRRSRDPPEKVDLTLICFSKGGQNKILEYFTKEEMQFIWENVFGITKFITGPSGRRAARRVARFLGKDTQIPPRVDGRQRVPSSSSSEASEASSSYSDGEELKMVIAVRMDLQMGKGKIAAQCCHAAVRSYQKLSAPTGDPVSDAYWQRVKEAWENGGQRKVVVKVPNEEALNDVVAAGREAGILVSTIRDAGRTQIAAGSKTVAAFGPGPESEIDKMSSESNDAAFSSRAVSSLEDRSLDQVLSMAKNYLSAAKHSSTTSTTSGIGDPLMLLGPVTALDDAFGWLVDHLPTMRPLLCLIKSEYDSCLRGLCRALEAATLKTHRLDMIEVEMAVKWEHMEALQRKLEEEHKNEIEQLNYEQNELKEALNYQTKDMKIRTAELERIRHERHEQHRQNQDLVKSHNRLLAELTIIAEREERASAECVRLGQDLKEREHLNSALEQQLAALSEKISNMVEPEIHRDVVGMKEKAEEELEITKQKYTSLSAEYKNLSRLYTALTAHRRGRKTNAVDGTEEESVDCEEPPVGDYMYQVFRPLTPRPTWGDAGGAADWQVEVDDKQAHPDHTDSARANGMLSTLVDGITRASSVGLAKAVVEEIKLKQIEGLATLFAYGGNAALSKSRTLKDCIAIFGGSGMTSSTLNRLSSFGDITAELEPWKNAFTVASVNSAVMTLSQELAEDGNLPLSDADVAVMVREHSDEGAPRGCDNLCLSVATVWEFLFAIADIYATNHGAQRADSSFAAAVLRAIANPSSVYTGSSRLLKRWSVAVADALRQASSAWTTSTNKKEATWKILQYSVWSLLLSMLAVLRRGALERTETTPVMLAMVLLIRAEIPAWAVLDNCGIARDISKSFDEKNSLDSARSAQPGTVSKGNLFFDLQALMPWKNKNRWQELQQYVPAGGADTIIDYHCLLHTHPTNASRARVSSSPLVLGLRLQHLDEHRERVDFLRNCLLRLSTDGRVTFGDTAAIVSANPAFAFITASLVRAAFLEEVEEPAPTTLPASTAVGLEPLLERALLNMVSGKVPFDLGIVSFALIVYTGFVGMLNKDGGSYQTARRFRQLVYFSHGFLSFNYLLGAIVGRARLGFAIYCGTFTAIWFILMIVVDSSSISSEDPSAVPFFSLADEDFTSKLLEVAADQGIQDQMLQYKWVLWEQLQANQKTSPADWKDLSRSICSFETVGEFWRYWRHVPQPSELFSEPGGCRFVREGPSGGLRVVESMMIFRDGVTPEWEHPLNAVGGHLQFSLSPNVGAKQIDEYWNNLVLAVVGGSLDPPDMVTGLRLCDKLFSKRGGPSHQGCVRIELWFTDASDQEKVEALCSSVEKCLITRLDGTVVDPCPKYDVKYHGGKH</sequence>
<dbReference type="GO" id="GO:0003743">
    <property type="term" value="F:translation initiation factor activity"/>
    <property type="evidence" value="ECO:0007669"/>
    <property type="project" value="InterPro"/>
</dbReference>
<evidence type="ECO:0000256" key="2">
    <source>
        <dbReference type="ARBA" id="ARBA00022801"/>
    </source>
</evidence>
<dbReference type="InterPro" id="IPR001040">
    <property type="entry name" value="TIF_eIF_4E"/>
</dbReference>
<feature type="transmembrane region" description="Helical" evidence="7">
    <location>
        <begin position="1121"/>
        <end position="1139"/>
    </location>
</feature>
<dbReference type="EMBL" id="JAAPAO010000038">
    <property type="protein sequence ID" value="KAF4676091.1"/>
    <property type="molecule type" value="Genomic_DNA"/>
</dbReference>
<gene>
    <name evidence="8" type="ORF">FOL47_006699</name>
</gene>
<keyword evidence="2" id="KW-0378">Hydrolase</keyword>
<accession>A0A7J6MYZ6</accession>
<evidence type="ECO:0000256" key="3">
    <source>
        <dbReference type="ARBA" id="ARBA00038050"/>
    </source>
</evidence>
<dbReference type="GO" id="GO:0005829">
    <property type="term" value="C:cytosol"/>
    <property type="evidence" value="ECO:0007669"/>
    <property type="project" value="TreeGrafter"/>
</dbReference>
<name>A0A7J6MYZ6_PERCH</name>
<dbReference type="EC" id="3.1.1.29" evidence="1"/>
<keyword evidence="7" id="KW-1133">Transmembrane helix</keyword>
<keyword evidence="5" id="KW-0175">Coiled coil</keyword>
<dbReference type="Pfam" id="PF01981">
    <property type="entry name" value="PTH2"/>
    <property type="match status" value="1"/>
</dbReference>
<dbReference type="Pfam" id="PF01652">
    <property type="entry name" value="IF4E"/>
    <property type="match status" value="1"/>
</dbReference>
<evidence type="ECO:0000313" key="9">
    <source>
        <dbReference type="Proteomes" id="UP000591131"/>
    </source>
</evidence>
<feature type="transmembrane region" description="Helical" evidence="7">
    <location>
        <begin position="1096"/>
        <end position="1114"/>
    </location>
</feature>
<proteinExistence type="inferred from homology"/>
<dbReference type="GO" id="GO:0004045">
    <property type="term" value="F:peptidyl-tRNA hydrolase activity"/>
    <property type="evidence" value="ECO:0007669"/>
    <property type="project" value="UniProtKB-EC"/>
</dbReference>
<comment type="caution">
    <text evidence="8">The sequence shown here is derived from an EMBL/GenBank/DDBJ whole genome shotgun (WGS) entry which is preliminary data.</text>
</comment>
<feature type="region of interest" description="Disordered" evidence="6">
    <location>
        <begin position="104"/>
        <end position="130"/>
    </location>
</feature>
<protein>
    <recommendedName>
        <fullName evidence="1">peptidyl-tRNA hydrolase</fullName>
        <ecNumber evidence="1">3.1.1.29</ecNumber>
    </recommendedName>
</protein>
<evidence type="ECO:0000256" key="1">
    <source>
        <dbReference type="ARBA" id="ARBA00013260"/>
    </source>
</evidence>
<dbReference type="SUPFAM" id="SSF102462">
    <property type="entry name" value="Peptidyl-tRNA hydrolase II"/>
    <property type="match status" value="1"/>
</dbReference>
<keyword evidence="7" id="KW-0812">Transmembrane</keyword>
<dbReference type="Proteomes" id="UP000591131">
    <property type="component" value="Unassembled WGS sequence"/>
</dbReference>
<evidence type="ECO:0000256" key="5">
    <source>
        <dbReference type="SAM" id="Coils"/>
    </source>
</evidence>
<comment type="catalytic activity">
    <reaction evidence="4">
        <text>an N-acyl-L-alpha-aminoacyl-tRNA + H2O = an N-acyl-L-amino acid + a tRNA + H(+)</text>
        <dbReference type="Rhea" id="RHEA:54448"/>
        <dbReference type="Rhea" id="RHEA-COMP:10123"/>
        <dbReference type="Rhea" id="RHEA-COMP:13883"/>
        <dbReference type="ChEBI" id="CHEBI:15377"/>
        <dbReference type="ChEBI" id="CHEBI:15378"/>
        <dbReference type="ChEBI" id="CHEBI:59874"/>
        <dbReference type="ChEBI" id="CHEBI:78442"/>
        <dbReference type="ChEBI" id="CHEBI:138191"/>
        <dbReference type="EC" id="3.1.1.29"/>
    </reaction>
</comment>
<dbReference type="Gene3D" id="3.30.760.10">
    <property type="entry name" value="RNA Cap, Translation Initiation Factor Eif4e"/>
    <property type="match status" value="1"/>
</dbReference>